<dbReference type="GO" id="GO:0016042">
    <property type="term" value="P:lipid catabolic process"/>
    <property type="evidence" value="ECO:0007669"/>
    <property type="project" value="UniProtKB-KW"/>
</dbReference>
<dbReference type="PROSITE" id="PS51635">
    <property type="entry name" value="PNPLA"/>
    <property type="match status" value="1"/>
</dbReference>
<feature type="short sequence motif" description="GXSXG" evidence="4">
    <location>
        <begin position="237"/>
        <end position="241"/>
    </location>
</feature>
<evidence type="ECO:0000256" key="3">
    <source>
        <dbReference type="ARBA" id="ARBA00023098"/>
    </source>
</evidence>
<proteinExistence type="predicted"/>
<dbReference type="PANTHER" id="PTHR24185">
    <property type="entry name" value="CALCIUM-INDEPENDENT PHOSPHOLIPASE A2-GAMMA"/>
    <property type="match status" value="1"/>
</dbReference>
<organism evidence="6 7">
    <name type="scientific">Dendroctonus ponderosae</name>
    <name type="common">Mountain pine beetle</name>
    <dbReference type="NCBI Taxonomy" id="77166"/>
    <lineage>
        <taxon>Eukaryota</taxon>
        <taxon>Metazoa</taxon>
        <taxon>Ecdysozoa</taxon>
        <taxon>Arthropoda</taxon>
        <taxon>Hexapoda</taxon>
        <taxon>Insecta</taxon>
        <taxon>Pterygota</taxon>
        <taxon>Neoptera</taxon>
        <taxon>Endopterygota</taxon>
        <taxon>Coleoptera</taxon>
        <taxon>Polyphaga</taxon>
        <taxon>Cucujiformia</taxon>
        <taxon>Curculionidae</taxon>
        <taxon>Scolytinae</taxon>
        <taxon>Dendroctonus</taxon>
    </lineage>
</organism>
<evidence type="ECO:0000259" key="5">
    <source>
        <dbReference type="PROSITE" id="PS51635"/>
    </source>
</evidence>
<dbReference type="Proteomes" id="UP000030742">
    <property type="component" value="Unassembled WGS sequence"/>
</dbReference>
<dbReference type="AlphaFoldDB" id="U4UH52"/>
<evidence type="ECO:0000256" key="4">
    <source>
        <dbReference type="PROSITE-ProRule" id="PRU01161"/>
    </source>
</evidence>
<keyword evidence="1" id="KW-0378">Hydrolase</keyword>
<gene>
    <name evidence="6" type="ORF">D910_07275</name>
</gene>
<dbReference type="STRING" id="77166.U4UH52"/>
<comment type="caution">
    <text evidence="4">Lacks conserved residue(s) required for the propagation of feature annotation.</text>
</comment>
<keyword evidence="3" id="KW-0443">Lipid metabolism</keyword>
<feature type="domain" description="PNPLA" evidence="5">
    <location>
        <begin position="201"/>
        <end position="277"/>
    </location>
</feature>
<reference evidence="6 7" key="1">
    <citation type="journal article" date="2013" name="Genome Biol.">
        <title>Draft genome of the mountain pine beetle, Dendroctonus ponderosae Hopkins, a major forest pest.</title>
        <authorList>
            <person name="Keeling C.I."/>
            <person name="Yuen M.M."/>
            <person name="Liao N.Y."/>
            <person name="Docking T.R."/>
            <person name="Chan S.K."/>
            <person name="Taylor G.A."/>
            <person name="Palmquist D.L."/>
            <person name="Jackman S.D."/>
            <person name="Nguyen A."/>
            <person name="Li M."/>
            <person name="Henderson H."/>
            <person name="Janes J.K."/>
            <person name="Zhao Y."/>
            <person name="Pandoh P."/>
            <person name="Moore R."/>
            <person name="Sperling F.A."/>
            <person name="Huber D.P."/>
            <person name="Birol I."/>
            <person name="Jones S.J."/>
            <person name="Bohlmann J."/>
        </authorList>
    </citation>
    <scope>NUCLEOTIDE SEQUENCE</scope>
</reference>
<dbReference type="EMBL" id="KB632194">
    <property type="protein sequence ID" value="ERL89916.1"/>
    <property type="molecule type" value="Genomic_DNA"/>
</dbReference>
<dbReference type="InterPro" id="IPR002641">
    <property type="entry name" value="PNPLA_dom"/>
</dbReference>
<evidence type="ECO:0000256" key="2">
    <source>
        <dbReference type="ARBA" id="ARBA00022963"/>
    </source>
</evidence>
<dbReference type="GO" id="GO:0016020">
    <property type="term" value="C:membrane"/>
    <property type="evidence" value="ECO:0007669"/>
    <property type="project" value="TreeGrafter"/>
</dbReference>
<dbReference type="Gene3D" id="3.40.1090.10">
    <property type="entry name" value="Cytosolic phospholipase A2 catalytic domain"/>
    <property type="match status" value="1"/>
</dbReference>
<feature type="short sequence motif" description="GXGXXG" evidence="4">
    <location>
        <begin position="205"/>
        <end position="210"/>
    </location>
</feature>
<evidence type="ECO:0000313" key="7">
    <source>
        <dbReference type="Proteomes" id="UP000030742"/>
    </source>
</evidence>
<dbReference type="PANTHER" id="PTHR24185:SF1">
    <property type="entry name" value="CALCIUM-INDEPENDENT PHOSPHOLIPASE A2-GAMMA"/>
    <property type="match status" value="1"/>
</dbReference>
<dbReference type="InterPro" id="IPR016035">
    <property type="entry name" value="Acyl_Trfase/lysoPLipase"/>
</dbReference>
<dbReference type="SUPFAM" id="SSF52151">
    <property type="entry name" value="FabD/lysophospholipase-like"/>
    <property type="match status" value="1"/>
</dbReference>
<dbReference type="Pfam" id="PF01734">
    <property type="entry name" value="Patatin"/>
    <property type="match status" value="1"/>
</dbReference>
<accession>U4UH52</accession>
<dbReference type="OrthoDB" id="630895at2759"/>
<protein>
    <recommendedName>
        <fullName evidence="5">PNPLA domain-containing protein</fullName>
    </recommendedName>
</protein>
<sequence>MPFNSWKFLTHLKETLSKLVGDKQLHTWDIVQLLSRIPQSQDIGEYLRSTEKRLVSVQLSVQQFYNSAVTATPKFKGGDRTTPGTDETVSWKKIRRISRTQRSPHPGYHSKSPRRRTAFIGCGVADFLSETTSRSSQQCHQAGSAPAHRIILHTCFQTGAVRILLNARRKADSESAKGALREALALLGHPDPVAGRGIRILSIDGGGIRGVLVLEMLKKLEELTGKKPHEMFDFFCGVSTGAVLSYSIGNLRNFSIRLQNSRRFEKMTECVFPQASI</sequence>
<evidence type="ECO:0000256" key="1">
    <source>
        <dbReference type="ARBA" id="ARBA00022801"/>
    </source>
</evidence>
<dbReference type="GO" id="GO:0047499">
    <property type="term" value="F:calcium-independent phospholipase A2 activity"/>
    <property type="evidence" value="ECO:0007669"/>
    <property type="project" value="TreeGrafter"/>
</dbReference>
<evidence type="ECO:0000313" key="6">
    <source>
        <dbReference type="EMBL" id="ERL89916.1"/>
    </source>
</evidence>
<dbReference type="GO" id="GO:0019369">
    <property type="term" value="P:arachidonate metabolic process"/>
    <property type="evidence" value="ECO:0007669"/>
    <property type="project" value="TreeGrafter"/>
</dbReference>
<name>U4UH52_DENPD</name>
<keyword evidence="2" id="KW-0442">Lipid degradation</keyword>